<feature type="compositionally biased region" description="Pro residues" evidence="1">
    <location>
        <begin position="428"/>
        <end position="442"/>
    </location>
</feature>
<feature type="region of interest" description="Disordered" evidence="1">
    <location>
        <begin position="205"/>
        <end position="249"/>
    </location>
</feature>
<feature type="compositionally biased region" description="Low complexity" evidence="1">
    <location>
        <begin position="20"/>
        <end position="32"/>
    </location>
</feature>
<reference evidence="4" key="1">
    <citation type="submission" date="2012-06" db="EMBL/GenBank/DDBJ databases">
        <title>The genome sequence of Coniosporium apollinis CBS 100218.</title>
        <authorList>
            <consortium name="The Broad Institute Genome Sequencing Platform"/>
            <person name="Cuomo C."/>
            <person name="Gorbushina A."/>
            <person name="Noack S."/>
            <person name="Walker B."/>
            <person name="Young S.K."/>
            <person name="Zeng Q."/>
            <person name="Gargeya S."/>
            <person name="Fitzgerald M."/>
            <person name="Haas B."/>
            <person name="Abouelleil A."/>
            <person name="Alvarado L."/>
            <person name="Arachchi H.M."/>
            <person name="Berlin A.M."/>
            <person name="Chapman S.B."/>
            <person name="Goldberg J."/>
            <person name="Griggs A."/>
            <person name="Gujja S."/>
            <person name="Hansen M."/>
            <person name="Howarth C."/>
            <person name="Imamovic A."/>
            <person name="Larimer J."/>
            <person name="McCowan C."/>
            <person name="Montmayeur A."/>
            <person name="Murphy C."/>
            <person name="Neiman D."/>
            <person name="Pearson M."/>
            <person name="Priest M."/>
            <person name="Roberts A."/>
            <person name="Saif S."/>
            <person name="Shea T."/>
            <person name="Sisk P."/>
            <person name="Sykes S."/>
            <person name="Wortman J."/>
            <person name="Nusbaum C."/>
            <person name="Birren B."/>
        </authorList>
    </citation>
    <scope>NUCLEOTIDE SEQUENCE [LARGE SCALE GENOMIC DNA]</scope>
    <source>
        <strain evidence="4">CBS 100218</strain>
    </source>
</reference>
<name>R7YN81_CONA1</name>
<feature type="compositionally biased region" description="Low complexity" evidence="1">
    <location>
        <begin position="368"/>
        <end position="391"/>
    </location>
</feature>
<organism evidence="3 4">
    <name type="scientific">Coniosporium apollinis (strain CBS 100218)</name>
    <name type="common">Rock-inhabiting black yeast</name>
    <dbReference type="NCBI Taxonomy" id="1168221"/>
    <lineage>
        <taxon>Eukaryota</taxon>
        <taxon>Fungi</taxon>
        <taxon>Dikarya</taxon>
        <taxon>Ascomycota</taxon>
        <taxon>Pezizomycotina</taxon>
        <taxon>Dothideomycetes</taxon>
        <taxon>Dothideomycetes incertae sedis</taxon>
        <taxon>Coniosporium</taxon>
    </lineage>
</organism>
<feature type="region of interest" description="Disordered" evidence="1">
    <location>
        <begin position="1"/>
        <end position="68"/>
    </location>
</feature>
<sequence>MAAFEKQRASNRNAPPLPPRTSSTHLSPHSSSEAPPPYTLVDDTNPYQSHTLSASDPRNLSTDSLVPVNSNHEGRRRLLLVYIHGFMGTETSFQSFPAHVHNLVNITLADTHVIHTKIYPRYRSRRSIDFARDDFSKWLSPHESPDTDVILLGHSMGGLLSAEVVLVPPYSPATGHAFRHRILGTINFDTPFLGMHPGIVSSGLKSLVRSSPDPSPGAAQGSDYSTANSTPARADTLLRKPTDPNYNPVFPNDVNLPVRKGWNSTLHFLHKHSDDLVKASKQYVKSHIEFGGAMADYKGLKRRYERIRALEYEDENMRKMATQGARAPPRVRFVNYYTASTGRPKRPKSPSPNREGSKPVEIEMQNMNLTPSTTNNSQSNHSSSRSLSPRISVDEHRGGIVIPKRPSIPSSPSSSGSSLYEMGRASPTPIPDSPTPSPPQPFATPSASTTSLAPTTTASSALTGASLSPTPSAVPSLPPIPPMPAQPTPPDLSQYPDKDTRKIAEKDHERAMKAYKRALKDRDSAIKDRAKLEEKRRKQAEKQREEEEEAAEKAARSKITKPREMTHDERERERLETERLRMERESRRMRGEPSPPPSAPTAAPPPPPISTAAPSTETYASDSSSSSSSPSSPSSSSHHRRPSITNPFHRRTSSTTPTPSTNPSTFPQPAAQTTETKKKKDKKFCVLPSKNEKGERDPTWVRVYMEGVDEVGAHCGLFFMGETYEMLVGDVAGRVEEWVRGG</sequence>
<feature type="compositionally biased region" description="Low complexity" evidence="1">
    <location>
        <begin position="623"/>
        <end position="636"/>
    </location>
</feature>
<dbReference type="RefSeq" id="XP_007778707.1">
    <property type="nucleotide sequence ID" value="XM_007780517.1"/>
</dbReference>
<feature type="compositionally biased region" description="Basic and acidic residues" evidence="1">
    <location>
        <begin position="496"/>
        <end position="591"/>
    </location>
</feature>
<dbReference type="Pfam" id="PF12697">
    <property type="entry name" value="Abhydrolase_6"/>
    <property type="match status" value="1"/>
</dbReference>
<gene>
    <name evidence="3" type="ORF">W97_02617</name>
</gene>
<feature type="compositionally biased region" description="Low complexity" evidence="1">
    <location>
        <begin position="443"/>
        <end position="475"/>
    </location>
</feature>
<evidence type="ECO:0000313" key="4">
    <source>
        <dbReference type="Proteomes" id="UP000016924"/>
    </source>
</evidence>
<evidence type="ECO:0000313" key="3">
    <source>
        <dbReference type="EMBL" id="EON63390.1"/>
    </source>
</evidence>
<feature type="compositionally biased region" description="Pro residues" evidence="1">
    <location>
        <begin position="476"/>
        <end position="490"/>
    </location>
</feature>
<protein>
    <recommendedName>
        <fullName evidence="2">AB hydrolase-1 domain-containing protein</fullName>
    </recommendedName>
</protein>
<dbReference type="Gene3D" id="3.40.50.1820">
    <property type="entry name" value="alpha/beta hydrolase"/>
    <property type="match status" value="1"/>
</dbReference>
<proteinExistence type="predicted"/>
<dbReference type="HOGENOM" id="CLU_008869_0_0_1"/>
<feature type="compositionally biased region" description="Polar residues" evidence="1">
    <location>
        <begin position="222"/>
        <end position="231"/>
    </location>
</feature>
<feature type="domain" description="AB hydrolase-1" evidence="2">
    <location>
        <begin position="80"/>
        <end position="198"/>
    </location>
</feature>
<feature type="compositionally biased region" description="Pro residues" evidence="1">
    <location>
        <begin position="593"/>
        <end position="609"/>
    </location>
</feature>
<dbReference type="PANTHER" id="PTHR47842:SF3">
    <property type="entry name" value="DUF676 DOMAIN-CONTAINING PROTEIN"/>
    <property type="match status" value="1"/>
</dbReference>
<feature type="region of interest" description="Disordered" evidence="1">
    <location>
        <begin position="337"/>
        <end position="696"/>
    </location>
</feature>
<dbReference type="GeneID" id="19899928"/>
<dbReference type="InterPro" id="IPR029058">
    <property type="entry name" value="AB_hydrolase_fold"/>
</dbReference>
<dbReference type="PANTHER" id="PTHR47842">
    <property type="entry name" value="EXPRESSED PROTEIN"/>
    <property type="match status" value="1"/>
</dbReference>
<dbReference type="SUPFAM" id="SSF53474">
    <property type="entry name" value="alpha/beta-Hydrolases"/>
    <property type="match status" value="1"/>
</dbReference>
<feature type="compositionally biased region" description="Low complexity" evidence="1">
    <location>
        <begin position="407"/>
        <end position="418"/>
    </location>
</feature>
<accession>R7YN81</accession>
<dbReference type="Proteomes" id="UP000016924">
    <property type="component" value="Unassembled WGS sequence"/>
</dbReference>
<dbReference type="InterPro" id="IPR000073">
    <property type="entry name" value="AB_hydrolase_1"/>
</dbReference>
<evidence type="ECO:0000256" key="1">
    <source>
        <dbReference type="SAM" id="MobiDB-lite"/>
    </source>
</evidence>
<keyword evidence="4" id="KW-1185">Reference proteome</keyword>
<evidence type="ECO:0000259" key="2">
    <source>
        <dbReference type="Pfam" id="PF12697"/>
    </source>
</evidence>
<dbReference type="OrthoDB" id="3248508at2759"/>
<dbReference type="EMBL" id="JH767563">
    <property type="protein sequence ID" value="EON63390.1"/>
    <property type="molecule type" value="Genomic_DNA"/>
</dbReference>
<dbReference type="OMA" id="HVVHSKI"/>
<dbReference type="STRING" id="1168221.R7YN81"/>
<feature type="compositionally biased region" description="Polar residues" evidence="1">
    <location>
        <begin position="45"/>
        <end position="68"/>
    </location>
</feature>
<dbReference type="AlphaFoldDB" id="R7YN81"/>
<feature type="compositionally biased region" description="Low complexity" evidence="1">
    <location>
        <begin position="653"/>
        <end position="667"/>
    </location>
</feature>
<feature type="compositionally biased region" description="Basic residues" evidence="1">
    <location>
        <begin position="637"/>
        <end position="652"/>
    </location>
</feature>
<dbReference type="eggNOG" id="ENOG502RY95">
    <property type="taxonomic scope" value="Eukaryota"/>
</dbReference>